<comment type="caution">
    <text evidence="11">The sequence shown here is derived from an EMBL/GenBank/DDBJ whole genome shotgun (WGS) entry which is preliminary data.</text>
</comment>
<sequence>MFAVKGWSVDASSLKPQTEVFKSKAREEKNSKKRKRGHPQEAKQDPNIRADDVGRLWEQHVEGGGPTKSQKVRKRKKQKLEQGKDDEEAKPEAGEEEVKAPQEGKKKKKNKSKVEQQADEGAKSVQSIKPKVTNGTAKDGDKNGAVAEITTVLPAKEKLTPMQSAMRQKLVSSRFRYLNQTLYTEPSVKAQQLFDQDPAMFDDYHAGFRQQVSVWPENPLDTFIAEVRRRAKIKSPRNPNRQKTNDELLPRSRGTCTVADLGCGDARLAETLTKANEHTKFHLDLKSFDLYSPSPHVTKADISDLPLKDDSVDVAIFCLALMGTNWISFVEEAYRILHWKGELWIAEIKSRFGRVSRAGKPVEHSVGNKKKQLAMQKARETKQREDQEVNEQEVLQTAVDGVQTSKQETDVSAFVDVLKRRGFVLKPPAEQHVDLSNTMFVKMEFVKAAVPTKGKGVPKEQPKEQPKGAFNTKRKFIPDEDEPATEDEATVLKPCLYKIR</sequence>
<evidence type="ECO:0000256" key="5">
    <source>
        <dbReference type="ARBA" id="ARBA00022679"/>
    </source>
</evidence>
<dbReference type="Proteomes" id="UP001337655">
    <property type="component" value="Unassembled WGS sequence"/>
</dbReference>
<feature type="compositionally biased region" description="Acidic residues" evidence="10">
    <location>
        <begin position="479"/>
        <end position="488"/>
    </location>
</feature>
<feature type="compositionally biased region" description="Basic and acidic residues" evidence="10">
    <location>
        <begin position="90"/>
        <end position="104"/>
    </location>
</feature>
<feature type="region of interest" description="Disordered" evidence="10">
    <location>
        <begin position="453"/>
        <end position="488"/>
    </location>
</feature>
<keyword evidence="6 9" id="KW-0949">S-adenosyl-L-methionine</keyword>
<accession>A0AAV9P3T8</accession>
<dbReference type="PANTHER" id="PTHR12787:SF0">
    <property type="entry name" value="RIBOSOMAL RNA-PROCESSING PROTEIN 8"/>
    <property type="match status" value="1"/>
</dbReference>
<keyword evidence="12" id="KW-1185">Reference proteome</keyword>
<dbReference type="EC" id="2.1.1.-" evidence="9"/>
<evidence type="ECO:0000256" key="7">
    <source>
        <dbReference type="ARBA" id="ARBA00023242"/>
    </source>
</evidence>
<keyword evidence="7 9" id="KW-0539">Nucleus</keyword>
<evidence type="ECO:0000256" key="4">
    <source>
        <dbReference type="ARBA" id="ARBA00022603"/>
    </source>
</evidence>
<dbReference type="GeneID" id="89929210"/>
<dbReference type="InterPro" id="IPR029063">
    <property type="entry name" value="SAM-dependent_MTases_sf"/>
</dbReference>
<evidence type="ECO:0000256" key="6">
    <source>
        <dbReference type="ARBA" id="ARBA00022691"/>
    </source>
</evidence>
<dbReference type="AlphaFoldDB" id="A0AAV9P3T8"/>
<reference evidence="11 12" key="1">
    <citation type="submission" date="2023-08" db="EMBL/GenBank/DDBJ databases">
        <title>Black Yeasts Isolated from many extreme environments.</title>
        <authorList>
            <person name="Coleine C."/>
            <person name="Stajich J.E."/>
            <person name="Selbmann L."/>
        </authorList>
    </citation>
    <scope>NUCLEOTIDE SEQUENCE [LARGE SCALE GENOMIC DNA]</scope>
    <source>
        <strain evidence="11 12">CCFEE 5935</strain>
    </source>
</reference>
<protein>
    <recommendedName>
        <fullName evidence="8 9">Ribosomal RNA-processing protein 8</fullName>
        <ecNumber evidence="9">2.1.1.-</ecNumber>
    </recommendedName>
</protein>
<keyword evidence="3 9" id="KW-0698">rRNA processing</keyword>
<organism evidence="11 12">
    <name type="scientific">Saxophila tyrrhenica</name>
    <dbReference type="NCBI Taxonomy" id="1690608"/>
    <lineage>
        <taxon>Eukaryota</taxon>
        <taxon>Fungi</taxon>
        <taxon>Dikarya</taxon>
        <taxon>Ascomycota</taxon>
        <taxon>Pezizomycotina</taxon>
        <taxon>Dothideomycetes</taxon>
        <taxon>Dothideomycetidae</taxon>
        <taxon>Mycosphaerellales</taxon>
        <taxon>Extremaceae</taxon>
        <taxon>Saxophila</taxon>
    </lineage>
</organism>
<evidence type="ECO:0000256" key="9">
    <source>
        <dbReference type="RuleBase" id="RU365074"/>
    </source>
</evidence>
<feature type="region of interest" description="Disordered" evidence="10">
    <location>
        <begin position="363"/>
        <end position="391"/>
    </location>
</feature>
<dbReference type="GO" id="GO:0005730">
    <property type="term" value="C:nucleolus"/>
    <property type="evidence" value="ECO:0007669"/>
    <property type="project" value="UniProtKB-SubCell"/>
</dbReference>
<feature type="compositionally biased region" description="Basic and acidic residues" evidence="10">
    <location>
        <begin position="377"/>
        <end position="387"/>
    </location>
</feature>
<proteinExistence type="inferred from homology"/>
<keyword evidence="4 9" id="KW-0489">Methyltransferase</keyword>
<evidence type="ECO:0000256" key="10">
    <source>
        <dbReference type="SAM" id="MobiDB-lite"/>
    </source>
</evidence>
<dbReference type="GO" id="GO:0042273">
    <property type="term" value="P:ribosomal large subunit biogenesis"/>
    <property type="evidence" value="ECO:0007669"/>
    <property type="project" value="TreeGrafter"/>
</dbReference>
<keyword evidence="5 9" id="KW-0808">Transferase</keyword>
<dbReference type="PANTHER" id="PTHR12787">
    <property type="entry name" value="RIBOSOMAL RNA-PROCESSING PROTEIN 8"/>
    <property type="match status" value="1"/>
</dbReference>
<dbReference type="Pfam" id="PF05148">
    <property type="entry name" value="Methyltransf_8"/>
    <property type="match status" value="1"/>
</dbReference>
<feature type="region of interest" description="Disordered" evidence="10">
    <location>
        <begin position="1"/>
        <end position="140"/>
    </location>
</feature>
<dbReference type="InterPro" id="IPR007823">
    <property type="entry name" value="RRP8"/>
</dbReference>
<dbReference type="InterPro" id="IPR042036">
    <property type="entry name" value="RRP8_N"/>
</dbReference>
<dbReference type="FunFam" id="1.10.10.2150:FF:000001">
    <property type="entry name" value="Ribosomal RNA-processing protein 8"/>
    <property type="match status" value="1"/>
</dbReference>
<feature type="compositionally biased region" description="Basic and acidic residues" evidence="10">
    <location>
        <begin position="38"/>
        <end position="61"/>
    </location>
</feature>
<dbReference type="EMBL" id="JAVRRT010000012">
    <property type="protein sequence ID" value="KAK5167145.1"/>
    <property type="molecule type" value="Genomic_DNA"/>
</dbReference>
<dbReference type="Gene3D" id="3.40.50.150">
    <property type="entry name" value="Vaccinia Virus protein VP39"/>
    <property type="match status" value="1"/>
</dbReference>
<comment type="similarity">
    <text evidence="2 9">Belongs to the methyltransferase superfamily. RRP8 family.</text>
</comment>
<feature type="compositionally biased region" description="Basic and acidic residues" evidence="10">
    <location>
        <begin position="21"/>
        <end position="30"/>
    </location>
</feature>
<dbReference type="SUPFAM" id="SSF53335">
    <property type="entry name" value="S-adenosyl-L-methionine-dependent methyltransferases"/>
    <property type="match status" value="1"/>
</dbReference>
<evidence type="ECO:0000256" key="3">
    <source>
        <dbReference type="ARBA" id="ARBA00022552"/>
    </source>
</evidence>
<comment type="subcellular location">
    <subcellularLocation>
        <location evidence="1 9">Nucleus</location>
        <location evidence="1 9">Nucleolus</location>
    </subcellularLocation>
</comment>
<dbReference type="GO" id="GO:0016433">
    <property type="term" value="F:rRNA (adenine) methyltransferase activity"/>
    <property type="evidence" value="ECO:0007669"/>
    <property type="project" value="UniProtKB-ARBA"/>
</dbReference>
<evidence type="ECO:0000256" key="2">
    <source>
        <dbReference type="ARBA" id="ARBA00006301"/>
    </source>
</evidence>
<dbReference type="CDD" id="cd02440">
    <property type="entry name" value="AdoMet_MTases"/>
    <property type="match status" value="1"/>
</dbReference>
<dbReference type="RefSeq" id="XP_064656953.1">
    <property type="nucleotide sequence ID" value="XM_064805111.1"/>
</dbReference>
<feature type="compositionally biased region" description="Basic and acidic residues" evidence="10">
    <location>
        <begin position="457"/>
        <end position="466"/>
    </location>
</feature>
<name>A0AAV9P3T8_9PEZI</name>
<gene>
    <name evidence="11" type="primary">RRP8</name>
    <name evidence="11" type="ORF">LTR77_007875</name>
</gene>
<evidence type="ECO:0000313" key="11">
    <source>
        <dbReference type="EMBL" id="KAK5167145.1"/>
    </source>
</evidence>
<comment type="function">
    <text evidence="9">S-adenosyl-L-methionine-dependent methyltransferase that specifically methylates the N(1) position of adenine in helix 25.1 in 25S rRNA. Required both for ribosomal 40S and 60S subunits biogenesis. Required for efficient pre-rRNA cleavage at site A2.</text>
</comment>
<dbReference type="Gene3D" id="1.10.10.2150">
    <property type="entry name" value="Ribosomal RNA-processing protein 8, N-terminal domain"/>
    <property type="match status" value="1"/>
</dbReference>
<evidence type="ECO:0000256" key="8">
    <source>
        <dbReference type="ARBA" id="ARBA00076672"/>
    </source>
</evidence>
<evidence type="ECO:0000313" key="12">
    <source>
        <dbReference type="Proteomes" id="UP001337655"/>
    </source>
</evidence>
<feature type="compositionally biased region" description="Basic and acidic residues" evidence="10">
    <location>
        <begin position="112"/>
        <end position="122"/>
    </location>
</feature>
<evidence type="ECO:0000256" key="1">
    <source>
        <dbReference type="ARBA" id="ARBA00004604"/>
    </source>
</evidence>